<dbReference type="InterPro" id="IPR024311">
    <property type="entry name" value="Lipocalin-like"/>
</dbReference>
<dbReference type="PROSITE" id="PS51257">
    <property type="entry name" value="PROKAR_LIPOPROTEIN"/>
    <property type="match status" value="1"/>
</dbReference>
<proteinExistence type="predicted"/>
<name>A0ABT8CTT1_9FLAO</name>
<dbReference type="Proteomes" id="UP001242368">
    <property type="component" value="Unassembled WGS sequence"/>
</dbReference>
<keyword evidence="3" id="KW-1185">Reference proteome</keyword>
<evidence type="ECO:0000259" key="1">
    <source>
        <dbReference type="Pfam" id="PF13648"/>
    </source>
</evidence>
<dbReference type="EMBL" id="JAUFQU010000001">
    <property type="protein sequence ID" value="MDN3707655.1"/>
    <property type="molecule type" value="Genomic_DNA"/>
</dbReference>
<evidence type="ECO:0000313" key="2">
    <source>
        <dbReference type="EMBL" id="MDN3707655.1"/>
    </source>
</evidence>
<reference evidence="3" key="1">
    <citation type="journal article" date="2019" name="Int. J. Syst. Evol. Microbiol.">
        <title>The Global Catalogue of Microorganisms (GCM) 10K type strain sequencing project: providing services to taxonomists for standard genome sequencing and annotation.</title>
        <authorList>
            <consortium name="The Broad Institute Genomics Platform"/>
            <consortium name="The Broad Institute Genome Sequencing Center for Infectious Disease"/>
            <person name="Wu L."/>
            <person name="Ma J."/>
        </authorList>
    </citation>
    <scope>NUCLEOTIDE SEQUENCE [LARGE SCALE GENOMIC DNA]</scope>
    <source>
        <strain evidence="3">CECT 7184</strain>
    </source>
</reference>
<feature type="domain" description="Lipocalin-like" evidence="1">
    <location>
        <begin position="29"/>
        <end position="107"/>
    </location>
</feature>
<protein>
    <submittedName>
        <fullName evidence="2">Lipocalin family protein</fullName>
    </submittedName>
</protein>
<dbReference type="Pfam" id="PF13648">
    <property type="entry name" value="Lipocalin_4"/>
    <property type="match status" value="1"/>
</dbReference>
<comment type="caution">
    <text evidence="2">The sequence shown here is derived from an EMBL/GenBank/DDBJ whole genome shotgun (WGS) entry which is preliminary data.</text>
</comment>
<dbReference type="RefSeq" id="WP_290363623.1">
    <property type="nucleotide sequence ID" value="NZ_JAUFQU010000001.1"/>
</dbReference>
<organism evidence="2 3">
    <name type="scientific">Paenimyroides ceti</name>
    <dbReference type="NCBI Taxonomy" id="395087"/>
    <lineage>
        <taxon>Bacteria</taxon>
        <taxon>Pseudomonadati</taxon>
        <taxon>Bacteroidota</taxon>
        <taxon>Flavobacteriia</taxon>
        <taxon>Flavobacteriales</taxon>
        <taxon>Flavobacteriaceae</taxon>
        <taxon>Paenimyroides</taxon>
    </lineage>
</organism>
<accession>A0ABT8CTT1</accession>
<gene>
    <name evidence="2" type="ORF">QW060_11030</name>
</gene>
<sequence length="145" mass="15909">MKKVLGLSLLALTMLACKPTKDVKAQSGLKGEWTLTKVSYPSGYKVTSFYIADAKCFEGSQWKFVSNNNTGTVNLNGGGNCPAYSDKIVWTIGKDQSFNLKFIGNEKAKKVVEGFRLEIANQTETSFQLIDNSTGTQVVYQFSAN</sequence>
<evidence type="ECO:0000313" key="3">
    <source>
        <dbReference type="Proteomes" id="UP001242368"/>
    </source>
</evidence>